<reference evidence="1" key="1">
    <citation type="journal article" date="2014" name="PLoS ONE">
        <title>Transcriptome-Based Identification of ABC Transporters in the Western Tarnished Plant Bug Lygus hesperus.</title>
        <authorList>
            <person name="Hull J.J."/>
            <person name="Chaney K."/>
            <person name="Geib S.M."/>
            <person name="Fabrick J.A."/>
            <person name="Brent C.S."/>
            <person name="Walsh D."/>
            <person name="Lavine L.C."/>
        </authorList>
    </citation>
    <scope>NUCLEOTIDE SEQUENCE</scope>
</reference>
<dbReference type="AlphaFoldDB" id="A0A0A9YFH9"/>
<gene>
    <name evidence="1" type="primary">SCPL17</name>
    <name evidence="1" type="ORF">CM83_12327</name>
</gene>
<sequence>MAIVAMVDAVLSKPRQTKKPRMSTPVLHFSSCAWLSCKTMRTAVVVTVSTTRKTNSSNNMNALNHTKRNDVPHINFRFSSTSFGLPLLTVIDVVVRSYCSLLNTA</sequence>
<protein>
    <submittedName>
        <fullName evidence="1">Serine carboxypeptidase-like 17</fullName>
    </submittedName>
</protein>
<keyword evidence="1" id="KW-0645">Protease</keyword>
<keyword evidence="1" id="KW-0121">Carboxypeptidase</keyword>
<proteinExistence type="predicted"/>
<keyword evidence="1" id="KW-0378">Hydrolase</keyword>
<evidence type="ECO:0000313" key="1">
    <source>
        <dbReference type="EMBL" id="JAG28250.1"/>
    </source>
</evidence>
<dbReference type="GO" id="GO:0004180">
    <property type="term" value="F:carboxypeptidase activity"/>
    <property type="evidence" value="ECO:0007669"/>
    <property type="project" value="UniProtKB-KW"/>
</dbReference>
<dbReference type="EMBL" id="GBHO01015354">
    <property type="protein sequence ID" value="JAG28250.1"/>
    <property type="molecule type" value="Transcribed_RNA"/>
</dbReference>
<organism evidence="1">
    <name type="scientific">Lygus hesperus</name>
    <name type="common">Western plant bug</name>
    <dbReference type="NCBI Taxonomy" id="30085"/>
    <lineage>
        <taxon>Eukaryota</taxon>
        <taxon>Metazoa</taxon>
        <taxon>Ecdysozoa</taxon>
        <taxon>Arthropoda</taxon>
        <taxon>Hexapoda</taxon>
        <taxon>Insecta</taxon>
        <taxon>Pterygota</taxon>
        <taxon>Neoptera</taxon>
        <taxon>Paraneoptera</taxon>
        <taxon>Hemiptera</taxon>
        <taxon>Heteroptera</taxon>
        <taxon>Panheteroptera</taxon>
        <taxon>Cimicomorpha</taxon>
        <taxon>Miridae</taxon>
        <taxon>Mirini</taxon>
        <taxon>Lygus</taxon>
    </lineage>
</organism>
<reference evidence="1" key="2">
    <citation type="submission" date="2014-07" db="EMBL/GenBank/DDBJ databases">
        <authorList>
            <person name="Hull J."/>
        </authorList>
    </citation>
    <scope>NUCLEOTIDE SEQUENCE</scope>
</reference>
<accession>A0A0A9YFH9</accession>
<name>A0A0A9YFH9_LYGHE</name>